<dbReference type="AlphaFoldDB" id="M9SCJ0"/>
<protein>
    <submittedName>
        <fullName evidence="1">Uncharacterized protein</fullName>
    </submittedName>
</protein>
<gene>
    <name evidence="1" type="ORF">MMALV_07310</name>
</gene>
<dbReference type="HOGENOM" id="CLU_3263601_0_0_2"/>
<organism evidence="1 2">
    <name type="scientific">Methanomethylophilus alvi (strain Mx1201)</name>
    <dbReference type="NCBI Taxonomy" id="1236689"/>
    <lineage>
        <taxon>Archaea</taxon>
        <taxon>Methanobacteriati</taxon>
        <taxon>Thermoplasmatota</taxon>
        <taxon>Thermoplasmata</taxon>
        <taxon>Methanomassiliicoccales</taxon>
        <taxon>Methanomethylophilaceae</taxon>
        <taxon>Methanomethylophilus</taxon>
    </lineage>
</organism>
<proteinExistence type="predicted"/>
<sequence>MLLPRNVSRKDPDTGQGHAIPVFCGMSSGFDIIHIYPDIGF</sequence>
<name>M9SCJ0_METAX</name>
<dbReference type="Proteomes" id="UP000012672">
    <property type="component" value="Chromosome"/>
</dbReference>
<evidence type="ECO:0000313" key="2">
    <source>
        <dbReference type="Proteomes" id="UP000012672"/>
    </source>
</evidence>
<dbReference type="EMBL" id="CP004049">
    <property type="protein sequence ID" value="AGI85469.1"/>
    <property type="molecule type" value="Genomic_DNA"/>
</dbReference>
<dbReference type="STRING" id="1236689.MMALV_07310"/>
<reference evidence="1 2" key="1">
    <citation type="journal article" date="2012" name="J. Bacteriol.">
        <title>Genome sequence of 'Candidatus Methanomethylophilus alvus' Mx1201, a methanogenic archaeon from the human gut belonging to a seventh order of methanogens.</title>
        <authorList>
            <person name="Borrel G."/>
            <person name="Harris H.M."/>
            <person name="Tottey W."/>
            <person name="Mihajlovski A."/>
            <person name="Parisot N."/>
            <person name="Peyretaillade E."/>
            <person name="Peyret P."/>
            <person name="Gribaldo S."/>
            <person name="O'Toole P.W."/>
            <person name="Brugere J.F."/>
        </authorList>
    </citation>
    <scope>NUCLEOTIDE SEQUENCE [LARGE SCALE GENOMIC DNA]</scope>
    <source>
        <strain evidence="1 2">Mx1201</strain>
    </source>
</reference>
<accession>M9SCJ0</accession>
<dbReference type="KEGG" id="max:MMALV_07310"/>
<keyword evidence="2" id="KW-1185">Reference proteome</keyword>
<evidence type="ECO:0000313" key="1">
    <source>
        <dbReference type="EMBL" id="AGI85469.1"/>
    </source>
</evidence>
<dbReference type="InParanoid" id="M9SCJ0"/>